<dbReference type="Pfam" id="PF20240">
    <property type="entry name" value="DUF6597"/>
    <property type="match status" value="1"/>
</dbReference>
<keyword evidence="1" id="KW-0805">Transcription regulation</keyword>
<dbReference type="InterPro" id="IPR046532">
    <property type="entry name" value="DUF6597"/>
</dbReference>
<dbReference type="Proteomes" id="UP001555826">
    <property type="component" value="Unassembled WGS sequence"/>
</dbReference>
<dbReference type="InterPro" id="IPR018060">
    <property type="entry name" value="HTH_AraC"/>
</dbReference>
<evidence type="ECO:0000313" key="5">
    <source>
        <dbReference type="EMBL" id="MEW9266199.1"/>
    </source>
</evidence>
<dbReference type="EMBL" id="JBFNQN010000010">
    <property type="protein sequence ID" value="MEW9266199.1"/>
    <property type="molecule type" value="Genomic_DNA"/>
</dbReference>
<dbReference type="PROSITE" id="PS01124">
    <property type="entry name" value="HTH_ARAC_FAMILY_2"/>
    <property type="match status" value="1"/>
</dbReference>
<name>A0ABV3P981_9ACTN</name>
<organism evidence="5 6">
    <name type="scientific">Kineococcus endophyticus</name>
    <dbReference type="NCBI Taxonomy" id="1181883"/>
    <lineage>
        <taxon>Bacteria</taxon>
        <taxon>Bacillati</taxon>
        <taxon>Actinomycetota</taxon>
        <taxon>Actinomycetes</taxon>
        <taxon>Kineosporiales</taxon>
        <taxon>Kineosporiaceae</taxon>
        <taxon>Kineococcus</taxon>
    </lineage>
</organism>
<feature type="domain" description="HTH araC/xylS-type" evidence="4">
    <location>
        <begin position="165"/>
        <end position="263"/>
    </location>
</feature>
<dbReference type="Pfam" id="PF12833">
    <property type="entry name" value="HTH_18"/>
    <property type="match status" value="1"/>
</dbReference>
<dbReference type="InterPro" id="IPR018062">
    <property type="entry name" value="HTH_AraC-typ_CS"/>
</dbReference>
<reference evidence="5 6" key="1">
    <citation type="submission" date="2024-07" db="EMBL/GenBank/DDBJ databases">
        <authorList>
            <person name="Thanompreechachai J."/>
            <person name="Duangmal K."/>
        </authorList>
    </citation>
    <scope>NUCLEOTIDE SEQUENCE [LARGE SCALE GENOMIC DNA]</scope>
    <source>
        <strain evidence="5 6">KCTC 19886</strain>
    </source>
</reference>
<dbReference type="InterPro" id="IPR009057">
    <property type="entry name" value="Homeodomain-like_sf"/>
</dbReference>
<dbReference type="PROSITE" id="PS00041">
    <property type="entry name" value="HTH_ARAC_FAMILY_1"/>
    <property type="match status" value="1"/>
</dbReference>
<gene>
    <name evidence="5" type="ORF">AB1207_15715</name>
</gene>
<comment type="caution">
    <text evidence="5">The sequence shown here is derived from an EMBL/GenBank/DDBJ whole genome shotgun (WGS) entry which is preliminary data.</text>
</comment>
<keyword evidence="3" id="KW-0804">Transcription</keyword>
<evidence type="ECO:0000256" key="1">
    <source>
        <dbReference type="ARBA" id="ARBA00023015"/>
    </source>
</evidence>
<evidence type="ECO:0000313" key="6">
    <source>
        <dbReference type="Proteomes" id="UP001555826"/>
    </source>
</evidence>
<evidence type="ECO:0000256" key="3">
    <source>
        <dbReference type="ARBA" id="ARBA00023163"/>
    </source>
</evidence>
<dbReference type="PANTHER" id="PTHR46796">
    <property type="entry name" value="HTH-TYPE TRANSCRIPTIONAL ACTIVATOR RHAS-RELATED"/>
    <property type="match status" value="1"/>
</dbReference>
<accession>A0ABV3P981</accession>
<dbReference type="RefSeq" id="WP_367639323.1">
    <property type="nucleotide sequence ID" value="NZ_JBFNQN010000010.1"/>
</dbReference>
<dbReference type="SMART" id="SM00342">
    <property type="entry name" value="HTH_ARAC"/>
    <property type="match status" value="1"/>
</dbReference>
<dbReference type="PANTHER" id="PTHR46796:SF6">
    <property type="entry name" value="ARAC SUBFAMILY"/>
    <property type="match status" value="1"/>
</dbReference>
<dbReference type="InterPro" id="IPR050204">
    <property type="entry name" value="AraC_XylS_family_regulators"/>
</dbReference>
<dbReference type="Gene3D" id="1.10.10.60">
    <property type="entry name" value="Homeodomain-like"/>
    <property type="match status" value="1"/>
</dbReference>
<keyword evidence="2" id="KW-0238">DNA-binding</keyword>
<keyword evidence="6" id="KW-1185">Reference proteome</keyword>
<sequence>MSLPAHPTRGILHPGRLPTFTRLPAPAAVAHLVRWFWVPEWDVDPGRTSRQHVVGYPGCNLVVDSRQGGFAGFAGPTTRASHQDLTGRGWAVGALLQPAAVPAFSPDPAADRDRYRHLDEPALVRDVTAAMTSEGPDRLERATAALAGLVADRVGPVDDDALAANAFVALVESDPTLVRVEDVAARLARSPRTVQRLAQRFVGLPPAAVVRRRRLQEAAERVRSDPGADLAGIAADLGYADHGHLTREFRRVLGTAPSEYRRATRQD</sequence>
<proteinExistence type="predicted"/>
<evidence type="ECO:0000256" key="2">
    <source>
        <dbReference type="ARBA" id="ARBA00023125"/>
    </source>
</evidence>
<protein>
    <submittedName>
        <fullName evidence="5">Helix-turn-helix domain-containing protein</fullName>
    </submittedName>
</protein>
<dbReference type="SUPFAM" id="SSF46689">
    <property type="entry name" value="Homeodomain-like"/>
    <property type="match status" value="1"/>
</dbReference>
<evidence type="ECO:0000259" key="4">
    <source>
        <dbReference type="PROSITE" id="PS01124"/>
    </source>
</evidence>